<comment type="caution">
    <text evidence="1">The sequence shown here is derived from an EMBL/GenBank/DDBJ whole genome shotgun (WGS) entry which is preliminary data.</text>
</comment>
<dbReference type="RefSeq" id="XP_035325640.1">
    <property type="nucleotide sequence ID" value="XM_035462710.1"/>
</dbReference>
<accession>A0A9P4Z4A3</accession>
<gene>
    <name evidence="1" type="ORF">GMORB2_0726</name>
</gene>
<dbReference type="EMBL" id="JAANYQ010000001">
    <property type="protein sequence ID" value="KAF4126988.1"/>
    <property type="molecule type" value="Genomic_DNA"/>
</dbReference>
<dbReference type="PANTHER" id="PTHR42060:SF1">
    <property type="entry name" value="NHL REPEAT-CONTAINING PROTEIN"/>
    <property type="match status" value="1"/>
</dbReference>
<dbReference type="PANTHER" id="PTHR42060">
    <property type="entry name" value="NHL REPEAT-CONTAINING PROTEIN-RELATED"/>
    <property type="match status" value="1"/>
</dbReference>
<dbReference type="OrthoDB" id="9977941at2759"/>
<protein>
    <submittedName>
        <fullName evidence="1">Uncharacterized protein</fullName>
    </submittedName>
</protein>
<dbReference type="GeneID" id="55966956"/>
<evidence type="ECO:0000313" key="2">
    <source>
        <dbReference type="Proteomes" id="UP000749293"/>
    </source>
</evidence>
<keyword evidence="2" id="KW-1185">Reference proteome</keyword>
<sequence>MLLRVSVLYPSSTEKLPSDTWPEGISVRRTGDILVTCLDEPDILVINVAEDPDEPENRLVKRLHRFPDANGIYGIGRVPRPDDDAAGYDVPVDEEEFAVVTGTADVSKYLFGNWTLWRITLGTDRLTGFTTVLSSRRVESEDLQDFGFFQGMVGVRPTGAPANKMAACDLTRGRLCLLDIETGSVDVVSDHDILSPSPYSRDNSVFGANRVRFTENHAWVTSWSDGALLRIPVSRDSATGLIRATGPPERMAEGFQAPDGLSITRDGTTAYIGSISTSTLWRVDGLSDEYDSEPTSTVTAVRTDLATPTAMDLFYPGPGVDPAITKPTLYICSVGSLTPEVMSGKGDWLTVSSLDTKLEIMVTVTTEITYEYV</sequence>
<dbReference type="InterPro" id="IPR052998">
    <property type="entry name" value="Hetero-Diels-Alderase-like"/>
</dbReference>
<dbReference type="Proteomes" id="UP000749293">
    <property type="component" value="Unassembled WGS sequence"/>
</dbReference>
<dbReference type="AlphaFoldDB" id="A0A9P4Z4A3"/>
<organism evidence="1 2">
    <name type="scientific">Geosmithia morbida</name>
    <dbReference type="NCBI Taxonomy" id="1094350"/>
    <lineage>
        <taxon>Eukaryota</taxon>
        <taxon>Fungi</taxon>
        <taxon>Dikarya</taxon>
        <taxon>Ascomycota</taxon>
        <taxon>Pezizomycotina</taxon>
        <taxon>Sordariomycetes</taxon>
        <taxon>Hypocreomycetidae</taxon>
        <taxon>Hypocreales</taxon>
        <taxon>Bionectriaceae</taxon>
        <taxon>Geosmithia</taxon>
    </lineage>
</organism>
<dbReference type="SUPFAM" id="SSF63829">
    <property type="entry name" value="Calcium-dependent phosphotriesterase"/>
    <property type="match status" value="1"/>
</dbReference>
<reference evidence="1" key="1">
    <citation type="submission" date="2020-03" db="EMBL/GenBank/DDBJ databases">
        <title>Site-based positive gene gene selection in Geosmithia morbida across the United States reveals a broad range of putative effectors and factors for local host and environmental adapation.</title>
        <authorList>
            <person name="Onufrak A."/>
            <person name="Murdoch R.W."/>
            <person name="Gazis R."/>
            <person name="Huff M."/>
            <person name="Staton M."/>
            <person name="Klingeman W."/>
            <person name="Hadziabdic D."/>
        </authorList>
    </citation>
    <scope>NUCLEOTIDE SEQUENCE</scope>
    <source>
        <strain evidence="1">1262</strain>
    </source>
</reference>
<proteinExistence type="predicted"/>
<name>A0A9P4Z4A3_9HYPO</name>
<dbReference type="InterPro" id="IPR011042">
    <property type="entry name" value="6-blade_b-propeller_TolB-like"/>
</dbReference>
<evidence type="ECO:0000313" key="1">
    <source>
        <dbReference type="EMBL" id="KAF4126988.1"/>
    </source>
</evidence>
<dbReference type="Gene3D" id="2.120.10.30">
    <property type="entry name" value="TolB, C-terminal domain"/>
    <property type="match status" value="1"/>
</dbReference>